<evidence type="ECO:0000256" key="2">
    <source>
        <dbReference type="ARBA" id="ARBA00004835"/>
    </source>
</evidence>
<feature type="domain" description="Pyridoxamine kinase/Phosphomethylpyrimidine kinase" evidence="15">
    <location>
        <begin position="82"/>
        <end position="269"/>
    </location>
</feature>
<dbReference type="EMBL" id="CAHIKZ030000149">
    <property type="protein sequence ID" value="CAE1156052.1"/>
    <property type="molecule type" value="Genomic_DNA"/>
</dbReference>
<dbReference type="GO" id="GO:0005829">
    <property type="term" value="C:cytosol"/>
    <property type="evidence" value="ECO:0007669"/>
    <property type="project" value="TreeGrafter"/>
</dbReference>
<dbReference type="CDD" id="cd01173">
    <property type="entry name" value="pyridoxal_pyridoxamine_kinase"/>
    <property type="match status" value="1"/>
</dbReference>
<evidence type="ECO:0000313" key="17">
    <source>
        <dbReference type="Proteomes" id="UP000597762"/>
    </source>
</evidence>
<evidence type="ECO:0000256" key="9">
    <source>
        <dbReference type="ARBA" id="ARBA00022777"/>
    </source>
</evidence>
<dbReference type="PANTHER" id="PTHR10534:SF2">
    <property type="entry name" value="PYRIDOXAL KINASE"/>
    <property type="match status" value="1"/>
</dbReference>
<dbReference type="EC" id="2.7.1.35" evidence="5"/>
<protein>
    <recommendedName>
        <fullName evidence="6">Pyridoxal kinase</fullName>
        <ecNumber evidence="5">2.7.1.35</ecNumber>
    </recommendedName>
    <alternativeName>
        <fullName evidence="11">Pyridoxine kinase</fullName>
    </alternativeName>
</protein>
<dbReference type="InterPro" id="IPR004625">
    <property type="entry name" value="PyrdxlKinase"/>
</dbReference>
<keyword evidence="8" id="KW-0547">Nucleotide-binding</keyword>
<comment type="pathway">
    <text evidence="1">Cofactor metabolism; pyridoxal 5'-phosphate salvage; pyridoxamine 5'-phosphate from pyridoxamine: step 1/1.</text>
</comment>
<evidence type="ECO:0000256" key="8">
    <source>
        <dbReference type="ARBA" id="ARBA00022741"/>
    </source>
</evidence>
<evidence type="ECO:0000256" key="3">
    <source>
        <dbReference type="ARBA" id="ARBA00005210"/>
    </source>
</evidence>
<keyword evidence="10" id="KW-0067">ATP-binding</keyword>
<evidence type="ECO:0000256" key="4">
    <source>
        <dbReference type="ARBA" id="ARBA00008805"/>
    </source>
</evidence>
<comment type="pathway">
    <text evidence="2">Cofactor metabolism; pyridoxal 5'-phosphate salvage; pyridoxine 5'-phosphate from pyridoxine: step 1/1.</text>
</comment>
<keyword evidence="17" id="KW-1185">Reference proteome</keyword>
<evidence type="ECO:0000256" key="1">
    <source>
        <dbReference type="ARBA" id="ARBA00004750"/>
    </source>
</evidence>
<evidence type="ECO:0000256" key="5">
    <source>
        <dbReference type="ARBA" id="ARBA00012104"/>
    </source>
</evidence>
<dbReference type="SUPFAM" id="SSF53613">
    <property type="entry name" value="Ribokinase-like"/>
    <property type="match status" value="1"/>
</dbReference>
<organism evidence="16 17">
    <name type="scientific">Acanthosepion pharaonis</name>
    <name type="common">Pharaoh cuttlefish</name>
    <name type="synonym">Sepia pharaonis</name>
    <dbReference type="NCBI Taxonomy" id="158019"/>
    <lineage>
        <taxon>Eukaryota</taxon>
        <taxon>Metazoa</taxon>
        <taxon>Spiralia</taxon>
        <taxon>Lophotrochozoa</taxon>
        <taxon>Mollusca</taxon>
        <taxon>Cephalopoda</taxon>
        <taxon>Coleoidea</taxon>
        <taxon>Decapodiformes</taxon>
        <taxon>Sepiida</taxon>
        <taxon>Sepiina</taxon>
        <taxon>Sepiidae</taxon>
        <taxon>Acanthosepion</taxon>
    </lineage>
</organism>
<dbReference type="Pfam" id="PF08543">
    <property type="entry name" value="Phos_pyr_kin"/>
    <property type="match status" value="1"/>
</dbReference>
<evidence type="ECO:0000259" key="15">
    <source>
        <dbReference type="Pfam" id="PF08543"/>
    </source>
</evidence>
<evidence type="ECO:0000256" key="11">
    <source>
        <dbReference type="ARBA" id="ARBA00032808"/>
    </source>
</evidence>
<evidence type="ECO:0000256" key="14">
    <source>
        <dbReference type="ARBA" id="ARBA00048524"/>
    </source>
</evidence>
<dbReference type="PANTHER" id="PTHR10534">
    <property type="entry name" value="PYRIDOXAL KINASE"/>
    <property type="match status" value="1"/>
</dbReference>
<comment type="catalytic activity">
    <reaction evidence="14">
        <text>pyridoxine + ATP = pyridoxine 5'-phosphate + ADP + H(+)</text>
        <dbReference type="Rhea" id="RHEA:25108"/>
        <dbReference type="ChEBI" id="CHEBI:15378"/>
        <dbReference type="ChEBI" id="CHEBI:16709"/>
        <dbReference type="ChEBI" id="CHEBI:30616"/>
        <dbReference type="ChEBI" id="CHEBI:58589"/>
        <dbReference type="ChEBI" id="CHEBI:456216"/>
        <dbReference type="EC" id="2.7.1.35"/>
    </reaction>
    <physiologicalReaction direction="left-to-right" evidence="14">
        <dbReference type="Rhea" id="RHEA:25109"/>
    </physiologicalReaction>
</comment>
<comment type="similarity">
    <text evidence="4">Belongs to the pyridoxine kinase family.</text>
</comment>
<dbReference type="InterPro" id="IPR013749">
    <property type="entry name" value="PM/HMP-P_kinase-1"/>
</dbReference>
<evidence type="ECO:0000256" key="10">
    <source>
        <dbReference type="ARBA" id="ARBA00022840"/>
    </source>
</evidence>
<evidence type="ECO:0000256" key="13">
    <source>
        <dbReference type="ARBA" id="ARBA00047377"/>
    </source>
</evidence>
<dbReference type="OrthoDB" id="2104723at2759"/>
<accession>A0A812ATA9</accession>
<dbReference type="UniPathway" id="UPA01068">
    <property type="reaction ID" value="UER00298"/>
</dbReference>
<evidence type="ECO:0000256" key="12">
    <source>
        <dbReference type="ARBA" id="ARBA00047310"/>
    </source>
</evidence>
<evidence type="ECO:0000313" key="16">
    <source>
        <dbReference type="EMBL" id="CAE1156052.1"/>
    </source>
</evidence>
<keyword evidence="9" id="KW-0418">Kinase</keyword>
<dbReference type="GO" id="GO:0009443">
    <property type="term" value="P:pyridoxal 5'-phosphate salvage"/>
    <property type="evidence" value="ECO:0007669"/>
    <property type="project" value="InterPro"/>
</dbReference>
<dbReference type="NCBIfam" id="TIGR00687">
    <property type="entry name" value="pyridox_kin"/>
    <property type="match status" value="1"/>
</dbReference>
<keyword evidence="7 16" id="KW-0808">Transferase</keyword>
<name>A0A812ATA9_ACAPH</name>
<dbReference type="GO" id="GO:0005524">
    <property type="term" value="F:ATP binding"/>
    <property type="evidence" value="ECO:0007669"/>
    <property type="project" value="UniProtKB-KW"/>
</dbReference>
<comment type="caution">
    <text evidence="16">The sequence shown here is derived from an EMBL/GenBank/DDBJ whole genome shotgun (WGS) entry which is preliminary data.</text>
</comment>
<reference evidence="16" key="1">
    <citation type="submission" date="2021-01" db="EMBL/GenBank/DDBJ databases">
        <authorList>
            <person name="Li R."/>
            <person name="Bekaert M."/>
        </authorList>
    </citation>
    <scope>NUCLEOTIDE SEQUENCE</scope>
    <source>
        <strain evidence="16">Farmed</strain>
    </source>
</reference>
<dbReference type="InterPro" id="IPR029056">
    <property type="entry name" value="Ribokinase-like"/>
</dbReference>
<evidence type="ECO:0000256" key="7">
    <source>
        <dbReference type="ARBA" id="ARBA00022679"/>
    </source>
</evidence>
<comment type="catalytic activity">
    <reaction evidence="13">
        <text>pyridoxal + ATP = pyridoxal 5'-phosphate + ADP + H(+)</text>
        <dbReference type="Rhea" id="RHEA:10224"/>
        <dbReference type="ChEBI" id="CHEBI:15378"/>
        <dbReference type="ChEBI" id="CHEBI:17310"/>
        <dbReference type="ChEBI" id="CHEBI:30616"/>
        <dbReference type="ChEBI" id="CHEBI:456216"/>
        <dbReference type="ChEBI" id="CHEBI:597326"/>
        <dbReference type="EC" id="2.7.1.35"/>
    </reaction>
    <physiologicalReaction direction="left-to-right" evidence="13">
        <dbReference type="Rhea" id="RHEA:10225"/>
    </physiologicalReaction>
</comment>
<dbReference type="Proteomes" id="UP000597762">
    <property type="component" value="Unassembled WGS sequence"/>
</dbReference>
<proteinExistence type="inferred from homology"/>
<sequence>MSTDCEESPRILSIQSTVVSGYVGNKVAVFPLQLHGFETSIINSVQLSNHTAYKYVKGQVLGASEIEELCDGLKLNHINNFNFILTGYMGSKSFIEKVAEAIGEMKKEYPDTEYLCDPVMGDNGKMYVPEELLPVYRDILLPLANITVPNQFEAELLTGIKINDINDTIKAIDMMHNWGIKTVVMSSSTLGKGTNTLVCVGSRCTENGMERYKIEFPYINATFVGTGDLFSALMLIWLHKDKNLKLALEKAVSTLQFVIKKTVAYAKKYNSAVDKVSFAHMELKLIQSKSMLENPEIFYHAESID</sequence>
<comment type="pathway">
    <text evidence="3">Cofactor metabolism; pyridoxal 5'-phosphate salvage; pyridoxal 5'-phosphate from pyridoxal: step 1/1.</text>
</comment>
<dbReference type="GO" id="GO:0008478">
    <property type="term" value="F:pyridoxal kinase activity"/>
    <property type="evidence" value="ECO:0007669"/>
    <property type="project" value="UniProtKB-EC"/>
</dbReference>
<gene>
    <name evidence="16" type="ORF">SPHA_4639</name>
</gene>
<evidence type="ECO:0000256" key="6">
    <source>
        <dbReference type="ARBA" id="ARBA00018134"/>
    </source>
</evidence>
<dbReference type="Gene3D" id="3.40.1190.20">
    <property type="match status" value="1"/>
</dbReference>
<dbReference type="AlphaFoldDB" id="A0A812ATA9"/>
<comment type="catalytic activity">
    <reaction evidence="12">
        <text>pyridoxamine + ATP = pyridoxamine 5'-phosphate + ADP + H(+)</text>
        <dbReference type="Rhea" id="RHEA:25104"/>
        <dbReference type="ChEBI" id="CHEBI:15378"/>
        <dbReference type="ChEBI" id="CHEBI:30616"/>
        <dbReference type="ChEBI" id="CHEBI:57761"/>
        <dbReference type="ChEBI" id="CHEBI:58451"/>
        <dbReference type="ChEBI" id="CHEBI:456216"/>
        <dbReference type="EC" id="2.7.1.35"/>
    </reaction>
    <physiologicalReaction direction="left-to-right" evidence="12">
        <dbReference type="Rhea" id="RHEA:25105"/>
    </physiologicalReaction>
</comment>